<dbReference type="Gene3D" id="3.40.630.30">
    <property type="match status" value="1"/>
</dbReference>
<evidence type="ECO:0000259" key="3">
    <source>
        <dbReference type="PROSITE" id="PS51186"/>
    </source>
</evidence>
<keyword evidence="2" id="KW-0012">Acyltransferase</keyword>
<dbReference type="CDD" id="cd04301">
    <property type="entry name" value="NAT_SF"/>
    <property type="match status" value="1"/>
</dbReference>
<dbReference type="InterPro" id="IPR000182">
    <property type="entry name" value="GNAT_dom"/>
</dbReference>
<dbReference type="Pfam" id="PF00583">
    <property type="entry name" value="Acetyltransf_1"/>
    <property type="match status" value="1"/>
</dbReference>
<dbReference type="EMBL" id="JAMQGR010000001">
    <property type="protein sequence ID" value="MCM2564884.1"/>
    <property type="molecule type" value="Genomic_DNA"/>
</dbReference>
<accession>A0ABT0WMD4</accession>
<organism evidence="4 5">
    <name type="scientific">Janthinobacterium kumbetense</name>
    <dbReference type="NCBI Taxonomy" id="2950280"/>
    <lineage>
        <taxon>Bacteria</taxon>
        <taxon>Pseudomonadati</taxon>
        <taxon>Pseudomonadota</taxon>
        <taxon>Betaproteobacteria</taxon>
        <taxon>Burkholderiales</taxon>
        <taxon>Oxalobacteraceae</taxon>
        <taxon>Janthinobacterium</taxon>
    </lineage>
</organism>
<dbReference type="Proteomes" id="UP001202243">
    <property type="component" value="Unassembled WGS sequence"/>
</dbReference>
<keyword evidence="5" id="KW-1185">Reference proteome</keyword>
<evidence type="ECO:0000256" key="1">
    <source>
        <dbReference type="ARBA" id="ARBA00022679"/>
    </source>
</evidence>
<name>A0ABT0WMD4_9BURK</name>
<dbReference type="SUPFAM" id="SSF55729">
    <property type="entry name" value="Acyl-CoA N-acyltransferases (Nat)"/>
    <property type="match status" value="1"/>
</dbReference>
<evidence type="ECO:0000313" key="4">
    <source>
        <dbReference type="EMBL" id="MCM2564884.1"/>
    </source>
</evidence>
<sequence>MTPATLRPFAPADAASCAAILALAGRDTFGPVASVAAFTAATQGEDILVAERDGIVAGFAAVHTGDAPEHFLHHLYVHPAHSGLGIGTQLLAAVAARFGPRLSLKTQLANTGARRLYARAGWVEDAGDGGVDILGAWIRVRYRAAPPGR</sequence>
<comment type="caution">
    <text evidence="4">The sequence shown here is derived from an EMBL/GenBank/DDBJ whole genome shotgun (WGS) entry which is preliminary data.</text>
</comment>
<dbReference type="InterPro" id="IPR016181">
    <property type="entry name" value="Acyl_CoA_acyltransferase"/>
</dbReference>
<dbReference type="RefSeq" id="WP_251348779.1">
    <property type="nucleotide sequence ID" value="NZ_JAMQGR010000001.1"/>
</dbReference>
<dbReference type="InterPro" id="IPR050832">
    <property type="entry name" value="Bact_Acetyltransf"/>
</dbReference>
<evidence type="ECO:0000256" key="2">
    <source>
        <dbReference type="ARBA" id="ARBA00023315"/>
    </source>
</evidence>
<dbReference type="PROSITE" id="PS51186">
    <property type="entry name" value="GNAT"/>
    <property type="match status" value="1"/>
</dbReference>
<dbReference type="PANTHER" id="PTHR43877">
    <property type="entry name" value="AMINOALKYLPHOSPHONATE N-ACETYLTRANSFERASE-RELATED-RELATED"/>
    <property type="match status" value="1"/>
</dbReference>
<reference evidence="4 5" key="1">
    <citation type="submission" date="2022-06" db="EMBL/GenBank/DDBJ databases">
        <title>Janthinobacterium kumbetensis sp. nov., isolated from spring water in Turkey.</title>
        <authorList>
            <person name="Inan Bektas K."/>
            <person name="Belduz A.A."/>
            <person name="Canakci S."/>
            <person name="Nalcaoglu A."/>
            <person name="Ceylan E."/>
            <person name="Kati H."/>
        </authorList>
    </citation>
    <scope>NUCLEOTIDE SEQUENCE [LARGE SCALE GENOMIC DNA]</scope>
    <source>
        <strain evidence="4 5">GK</strain>
    </source>
</reference>
<gene>
    <name evidence="4" type="ORF">NCG91_04675</name>
</gene>
<evidence type="ECO:0000313" key="5">
    <source>
        <dbReference type="Proteomes" id="UP001202243"/>
    </source>
</evidence>
<protein>
    <submittedName>
        <fullName evidence="4">GNAT family N-acetyltransferase</fullName>
    </submittedName>
</protein>
<keyword evidence="1" id="KW-0808">Transferase</keyword>
<proteinExistence type="predicted"/>
<feature type="domain" description="N-acetyltransferase" evidence="3">
    <location>
        <begin position="4"/>
        <end position="143"/>
    </location>
</feature>